<dbReference type="Gene3D" id="1.10.260.40">
    <property type="entry name" value="lambda repressor-like DNA-binding domains"/>
    <property type="match status" value="1"/>
</dbReference>
<dbReference type="InterPro" id="IPR025997">
    <property type="entry name" value="SBP_2_dom"/>
</dbReference>
<dbReference type="InterPro" id="IPR010982">
    <property type="entry name" value="Lambda_DNA-bd_dom_sf"/>
</dbReference>
<evidence type="ECO:0000256" key="1">
    <source>
        <dbReference type="ARBA" id="ARBA00023015"/>
    </source>
</evidence>
<dbReference type="SUPFAM" id="SSF47413">
    <property type="entry name" value="lambda repressor-like DNA-binding domains"/>
    <property type="match status" value="1"/>
</dbReference>
<dbReference type="SUPFAM" id="SSF53822">
    <property type="entry name" value="Periplasmic binding protein-like I"/>
    <property type="match status" value="1"/>
</dbReference>
<sequence>MNKITIYDVAQEAGLSITSVSRFINQKEELLSDKTQRKIKAAIKKLNYVPASAARDLRRKEGQQNNVAIIVDDISNPFSNNMFKGIENKLLSFGIKTYLLDSNQSATNQAELLTSLDLTAIDGVILQPINLELAPLKPIFKKQIPVIFINCDVPSENCPAVTLDDFDSAQQVARKFKQQEHSNHVYIVGNNNYEVSSIRDRIDGVKHVFGEQNTDLLEPGFSPTSTNHSYQQLLRKLDQNPQALAFFLKERWFVDFLLFASHNRTTHLQPEKQLTGFTSTELVKKINPDVKTIKCNPVRVGEVAALRLLGRSPHKRIVVQTSFG</sequence>
<gene>
    <name evidence="5" type="ORF">M3M35_03515</name>
</gene>
<dbReference type="PANTHER" id="PTHR30146">
    <property type="entry name" value="LACI-RELATED TRANSCRIPTIONAL REPRESSOR"/>
    <property type="match status" value="1"/>
</dbReference>
<proteinExistence type="predicted"/>
<evidence type="ECO:0000313" key="6">
    <source>
        <dbReference type="Proteomes" id="UP001056707"/>
    </source>
</evidence>
<dbReference type="Gene3D" id="3.40.50.2300">
    <property type="match status" value="2"/>
</dbReference>
<evidence type="ECO:0000256" key="2">
    <source>
        <dbReference type="ARBA" id="ARBA00023125"/>
    </source>
</evidence>
<dbReference type="InterPro" id="IPR000843">
    <property type="entry name" value="HTH_LacI"/>
</dbReference>
<reference evidence="5" key="1">
    <citation type="submission" date="2022-05" db="EMBL/GenBank/DDBJ databases">
        <authorList>
            <person name="Oliphant S.A."/>
            <person name="Watson-Haigh N.S."/>
            <person name="Sumby K.M."/>
            <person name="Gardner J.M."/>
            <person name="Jiranek V."/>
        </authorList>
    </citation>
    <scope>NUCLEOTIDE SEQUENCE</scope>
    <source>
        <strain evidence="5">KI16_H9</strain>
    </source>
</reference>
<keyword evidence="6" id="KW-1185">Reference proteome</keyword>
<dbReference type="CDD" id="cd01392">
    <property type="entry name" value="HTH_LacI"/>
    <property type="match status" value="1"/>
</dbReference>
<feature type="domain" description="HTH lacI-type" evidence="4">
    <location>
        <begin position="4"/>
        <end position="59"/>
    </location>
</feature>
<dbReference type="Proteomes" id="UP001056707">
    <property type="component" value="Chromosome"/>
</dbReference>
<evidence type="ECO:0000259" key="4">
    <source>
        <dbReference type="PROSITE" id="PS50932"/>
    </source>
</evidence>
<dbReference type="Pfam" id="PF00356">
    <property type="entry name" value="LacI"/>
    <property type="match status" value="1"/>
</dbReference>
<keyword evidence="3" id="KW-0804">Transcription</keyword>
<dbReference type="Pfam" id="PF13407">
    <property type="entry name" value="Peripla_BP_4"/>
    <property type="match status" value="1"/>
</dbReference>
<dbReference type="SMART" id="SM00354">
    <property type="entry name" value="HTH_LACI"/>
    <property type="match status" value="1"/>
</dbReference>
<evidence type="ECO:0000256" key="3">
    <source>
        <dbReference type="ARBA" id="ARBA00023163"/>
    </source>
</evidence>
<dbReference type="RefSeq" id="WP_252750608.1">
    <property type="nucleotide sequence ID" value="NZ_CP097116.1"/>
</dbReference>
<dbReference type="PROSITE" id="PS50932">
    <property type="entry name" value="HTH_LACI_2"/>
    <property type="match status" value="1"/>
</dbReference>
<dbReference type="PANTHER" id="PTHR30146:SF154">
    <property type="entry name" value="TRANSCRIPTION REGULATOR, MEMBER OF GALR FAMILY"/>
    <property type="match status" value="1"/>
</dbReference>
<protein>
    <submittedName>
        <fullName evidence="5">LacI family transcriptional regulator</fullName>
    </submittedName>
</protein>
<dbReference type="EMBL" id="CP097116">
    <property type="protein sequence ID" value="USS85713.1"/>
    <property type="molecule type" value="Genomic_DNA"/>
</dbReference>
<keyword evidence="2" id="KW-0238">DNA-binding</keyword>
<name>A0ABY5BTY7_9LACO</name>
<evidence type="ECO:0000313" key="5">
    <source>
        <dbReference type="EMBL" id="USS85713.1"/>
    </source>
</evidence>
<accession>A0ABY5BTY7</accession>
<organism evidence="5 6">
    <name type="scientific">Fructilactobacillus myrtifloralis</name>
    <dbReference type="NCBI Taxonomy" id="2940301"/>
    <lineage>
        <taxon>Bacteria</taxon>
        <taxon>Bacillati</taxon>
        <taxon>Bacillota</taxon>
        <taxon>Bacilli</taxon>
        <taxon>Lactobacillales</taxon>
        <taxon>Lactobacillaceae</taxon>
        <taxon>Fructilactobacillus</taxon>
    </lineage>
</organism>
<keyword evidence="1" id="KW-0805">Transcription regulation</keyword>
<dbReference type="InterPro" id="IPR028082">
    <property type="entry name" value="Peripla_BP_I"/>
</dbReference>